<feature type="non-terminal residue" evidence="1">
    <location>
        <position position="133"/>
    </location>
</feature>
<evidence type="ECO:0000313" key="2">
    <source>
        <dbReference type="EMBL" id="KAJ7713992.1"/>
    </source>
</evidence>
<sequence>YTPELVQLRARVRSDNVDMLGFVAWTNNHYASICHIYIAELEHGDSLHLPATPDILPILRWVFAGLQYAPSPNQTYIRPGVIDRQSTLAGGGSCGIASTNFIESRVGLGIPRWRAAQSAEFRDVFLQEVLLYH</sequence>
<reference evidence="1" key="1">
    <citation type="submission" date="2023-03" db="EMBL/GenBank/DDBJ databases">
        <title>Massive genome expansion in bonnet fungi (Mycena s.s.) driven by repeated elements and novel gene families across ecological guilds.</title>
        <authorList>
            <consortium name="Lawrence Berkeley National Laboratory"/>
            <person name="Harder C.B."/>
            <person name="Miyauchi S."/>
            <person name="Viragh M."/>
            <person name="Kuo A."/>
            <person name="Thoen E."/>
            <person name="Andreopoulos B."/>
            <person name="Lu D."/>
            <person name="Skrede I."/>
            <person name="Drula E."/>
            <person name="Henrissat B."/>
            <person name="Morin E."/>
            <person name="Kohler A."/>
            <person name="Barry K."/>
            <person name="LaButti K."/>
            <person name="Morin E."/>
            <person name="Salamov A."/>
            <person name="Lipzen A."/>
            <person name="Mereny Z."/>
            <person name="Hegedus B."/>
            <person name="Baldrian P."/>
            <person name="Stursova M."/>
            <person name="Weitz H."/>
            <person name="Taylor A."/>
            <person name="Grigoriev I.V."/>
            <person name="Nagy L.G."/>
            <person name="Martin F."/>
            <person name="Kauserud H."/>
        </authorList>
    </citation>
    <scope>NUCLEOTIDE SEQUENCE</scope>
    <source>
        <strain evidence="1">CBHHK182m</strain>
    </source>
</reference>
<keyword evidence="3" id="KW-1185">Reference proteome</keyword>
<evidence type="ECO:0000313" key="1">
    <source>
        <dbReference type="EMBL" id="KAJ7713987.1"/>
    </source>
</evidence>
<dbReference type="EMBL" id="JARKIB010000332">
    <property type="protein sequence ID" value="KAJ7713992.1"/>
    <property type="molecule type" value="Genomic_DNA"/>
</dbReference>
<dbReference type="AlphaFoldDB" id="A0AAD7MEK5"/>
<comment type="caution">
    <text evidence="1">The sequence shown here is derived from an EMBL/GenBank/DDBJ whole genome shotgun (WGS) entry which is preliminary data.</text>
</comment>
<dbReference type="Proteomes" id="UP001215598">
    <property type="component" value="Unassembled WGS sequence"/>
</dbReference>
<dbReference type="EMBL" id="JARKIB010000332">
    <property type="protein sequence ID" value="KAJ7713987.1"/>
    <property type="molecule type" value="Genomic_DNA"/>
</dbReference>
<evidence type="ECO:0000313" key="3">
    <source>
        <dbReference type="Proteomes" id="UP001215598"/>
    </source>
</evidence>
<accession>A0AAD7MEK5</accession>
<feature type="non-terminal residue" evidence="1">
    <location>
        <position position="1"/>
    </location>
</feature>
<name>A0AAD7MEK5_9AGAR</name>
<organism evidence="1 3">
    <name type="scientific">Mycena metata</name>
    <dbReference type="NCBI Taxonomy" id="1033252"/>
    <lineage>
        <taxon>Eukaryota</taxon>
        <taxon>Fungi</taxon>
        <taxon>Dikarya</taxon>
        <taxon>Basidiomycota</taxon>
        <taxon>Agaricomycotina</taxon>
        <taxon>Agaricomycetes</taxon>
        <taxon>Agaricomycetidae</taxon>
        <taxon>Agaricales</taxon>
        <taxon>Marasmiineae</taxon>
        <taxon>Mycenaceae</taxon>
        <taxon>Mycena</taxon>
    </lineage>
</organism>
<gene>
    <name evidence="2" type="ORF">B0H16DRAFT_1246677</name>
    <name evidence="1" type="ORF">B0H16DRAFT_1246796</name>
</gene>
<protein>
    <submittedName>
        <fullName evidence="1">Uncharacterized protein</fullName>
    </submittedName>
</protein>
<proteinExistence type="predicted"/>